<protein>
    <submittedName>
        <fullName evidence="2">Uncharacterized protein</fullName>
    </submittedName>
</protein>
<name>A0A9Q9EJW4_9PEZI</name>
<dbReference type="EMBL" id="CP099421">
    <property type="protein sequence ID" value="USW52634.1"/>
    <property type="molecule type" value="Genomic_DNA"/>
</dbReference>
<feature type="transmembrane region" description="Helical" evidence="1">
    <location>
        <begin position="52"/>
        <end position="75"/>
    </location>
</feature>
<reference evidence="2" key="1">
    <citation type="submission" date="2022-06" db="EMBL/GenBank/DDBJ databases">
        <title>Complete genome sequences of two strains of the flax pathogen Septoria linicola.</title>
        <authorList>
            <person name="Lapalu N."/>
            <person name="Simon A."/>
            <person name="Demenou B."/>
            <person name="Paumier D."/>
            <person name="Guillot M.-P."/>
            <person name="Gout L."/>
            <person name="Valade R."/>
        </authorList>
    </citation>
    <scope>NUCLEOTIDE SEQUENCE</scope>
    <source>
        <strain evidence="2">SE15195</strain>
    </source>
</reference>
<proteinExistence type="predicted"/>
<keyword evidence="1" id="KW-1133">Transmembrane helix</keyword>
<dbReference type="PANTHER" id="PTHR42029:SF3">
    <property type="entry name" value="AN04G07800"/>
    <property type="match status" value="1"/>
</dbReference>
<feature type="transmembrane region" description="Helical" evidence="1">
    <location>
        <begin position="87"/>
        <end position="105"/>
    </location>
</feature>
<dbReference type="Proteomes" id="UP001056384">
    <property type="component" value="Chromosome 4"/>
</dbReference>
<feature type="transmembrane region" description="Helical" evidence="1">
    <location>
        <begin position="165"/>
        <end position="189"/>
    </location>
</feature>
<evidence type="ECO:0000313" key="3">
    <source>
        <dbReference type="Proteomes" id="UP001056384"/>
    </source>
</evidence>
<accession>A0A9Q9EJW4</accession>
<dbReference type="OrthoDB" id="5420247at2759"/>
<keyword evidence="1" id="KW-0812">Transmembrane</keyword>
<evidence type="ECO:0000313" key="2">
    <source>
        <dbReference type="EMBL" id="USW52634.1"/>
    </source>
</evidence>
<keyword evidence="1" id="KW-0472">Membrane</keyword>
<dbReference type="AlphaFoldDB" id="A0A9Q9EJW4"/>
<dbReference type="PANTHER" id="PTHR42029">
    <property type="entry name" value="AN04G07800"/>
    <property type="match status" value="1"/>
</dbReference>
<keyword evidence="3" id="KW-1185">Reference proteome</keyword>
<feature type="transmembrane region" description="Helical" evidence="1">
    <location>
        <begin position="125"/>
        <end position="145"/>
    </location>
</feature>
<sequence>MKEVPYERPQNVDLAILEAWSQGVMLHYLILVELLVAVPNGFFIFFPPPLYGWYLSATATGVIVSWSLHNVISWIKIKHFLSRTTSLAYISSVVLVQGYWVLEIYANFTYFNNLDEELFPRTRPFEALCRDPWWLFTTIGLLYFIKRNYHFSVTELIRASPRFGVLLLSMFLSIVFIIVDVFSVTPVIGLGSVNPFWKFAFVFKCFTDTIFLDDFKTLLDRLGEVRLMENMRIGQDGAAVLSIGRERVRVVDGKDQDNVHHLERWISDTSV</sequence>
<organism evidence="2 3">
    <name type="scientific">Septoria linicola</name>
    <dbReference type="NCBI Taxonomy" id="215465"/>
    <lineage>
        <taxon>Eukaryota</taxon>
        <taxon>Fungi</taxon>
        <taxon>Dikarya</taxon>
        <taxon>Ascomycota</taxon>
        <taxon>Pezizomycotina</taxon>
        <taxon>Dothideomycetes</taxon>
        <taxon>Dothideomycetidae</taxon>
        <taxon>Mycosphaerellales</taxon>
        <taxon>Mycosphaerellaceae</taxon>
        <taxon>Septoria</taxon>
    </lineage>
</organism>
<evidence type="ECO:0000256" key="1">
    <source>
        <dbReference type="SAM" id="Phobius"/>
    </source>
</evidence>
<gene>
    <name evidence="2" type="ORF">Slin15195_G059530</name>
</gene>
<feature type="transmembrane region" description="Helical" evidence="1">
    <location>
        <begin position="26"/>
        <end position="46"/>
    </location>
</feature>